<evidence type="ECO:0000313" key="8">
    <source>
        <dbReference type="Proteomes" id="UP000039021"/>
    </source>
</evidence>
<dbReference type="EMBL" id="CFOH01000319">
    <property type="protein sequence ID" value="CFE52412.1"/>
    <property type="molecule type" value="Genomic_DNA"/>
</dbReference>
<dbReference type="EMBL" id="CSBK01001804">
    <property type="protein sequence ID" value="COZ16279.1"/>
    <property type="molecule type" value="Genomic_DNA"/>
</dbReference>
<accession>A0A0T7LQ35</accession>
<reference evidence="3" key="2">
    <citation type="submission" date="2015-03" db="EMBL/GenBank/DDBJ databases">
        <authorList>
            <person name="Murphy D."/>
        </authorList>
    </citation>
    <scope>NUCLEOTIDE SEQUENCE [LARGE SCALE GENOMIC DNA]</scope>
    <source>
        <strain evidence="3">K00500041</strain>
    </source>
</reference>
<evidence type="ECO:0000313" key="10">
    <source>
        <dbReference type="Proteomes" id="UP000046947"/>
    </source>
</evidence>
<evidence type="ECO:0000313" key="7">
    <source>
        <dbReference type="Proteomes" id="UP000038802"/>
    </source>
</evidence>
<evidence type="ECO:0000313" key="1">
    <source>
        <dbReference type="EMBL" id="CFE47884.1"/>
    </source>
</evidence>
<reference evidence="6" key="3">
    <citation type="submission" date="2015-03" db="EMBL/GenBank/DDBJ databases">
        <authorList>
            <consortium name="Pathogen Informatics"/>
            <person name="Murphy D."/>
        </authorList>
    </citation>
    <scope>NUCLEOTIDE SEQUENCE</scope>
    <source>
        <strain evidence="6">N09902308</strain>
    </source>
</reference>
<evidence type="ECO:0000313" key="2">
    <source>
        <dbReference type="EMBL" id="CFE52412.1"/>
    </source>
</evidence>
<dbReference type="Proteomes" id="UP000046947">
    <property type="component" value="Unassembled WGS sequence"/>
</dbReference>
<evidence type="ECO:0000313" key="11">
    <source>
        <dbReference type="Proteomes" id="UP000048289"/>
    </source>
</evidence>
<dbReference type="Proteomes" id="UP000039021">
    <property type="component" value="Unassembled WGS sequence"/>
</dbReference>
<dbReference type="Proteomes" id="UP000048600">
    <property type="component" value="Unassembled WGS sequence"/>
</dbReference>
<dbReference type="Proteomes" id="UP000038802">
    <property type="component" value="Unassembled WGS sequence"/>
</dbReference>
<protein>
    <submittedName>
        <fullName evidence="3">Uncharacterized protein</fullName>
    </submittedName>
</protein>
<proteinExistence type="predicted"/>
<dbReference type="Proteomes" id="UP000048289">
    <property type="component" value="Unassembled WGS sequence"/>
</dbReference>
<evidence type="ECO:0000313" key="3">
    <source>
        <dbReference type="EMBL" id="COX19983.1"/>
    </source>
</evidence>
<dbReference type="EMBL" id="CSAE01001007">
    <property type="protein sequence ID" value="COX19983.1"/>
    <property type="molecule type" value="Genomic_DNA"/>
</dbReference>
<name>A0A0T7LQ35_MYCTX</name>
<dbReference type="EMBL" id="CSAJ01001223">
    <property type="protein sequence ID" value="COX75894.1"/>
    <property type="molecule type" value="Genomic_DNA"/>
</dbReference>
<organism evidence="3 7">
    <name type="scientific">Mycobacterium tuberculosis</name>
    <dbReference type="NCBI Taxonomy" id="1773"/>
    <lineage>
        <taxon>Bacteria</taxon>
        <taxon>Bacillati</taxon>
        <taxon>Actinomycetota</taxon>
        <taxon>Actinomycetes</taxon>
        <taxon>Mycobacteriales</taxon>
        <taxon>Mycobacteriaceae</taxon>
        <taxon>Mycobacterium</taxon>
        <taxon>Mycobacterium tuberculosis complex</taxon>
    </lineage>
</organism>
<dbReference type="EMBL" id="CHKL01001026">
    <property type="protein sequence ID" value="COX58874.1"/>
    <property type="molecule type" value="Genomic_DNA"/>
</dbReference>
<dbReference type="AlphaFoldDB" id="A0A0T7LQ35"/>
<sequence length="86" mass="8978">MSVGESERPVADLSRLRISTAVNESKPRSWNALSGSMASGVMLPSTVAMCKRTRPSKTACCSASGSPCRRCASADFDFAAATESST</sequence>
<evidence type="ECO:0000313" key="4">
    <source>
        <dbReference type="EMBL" id="COX58874.1"/>
    </source>
</evidence>
<dbReference type="Proteomes" id="UP000044938">
    <property type="component" value="Unassembled WGS sequence"/>
</dbReference>
<evidence type="ECO:0000313" key="5">
    <source>
        <dbReference type="EMBL" id="COX75894.1"/>
    </source>
</evidence>
<dbReference type="EMBL" id="CFOE01001072">
    <property type="protein sequence ID" value="CFE47884.1"/>
    <property type="molecule type" value="Genomic_DNA"/>
</dbReference>
<evidence type="ECO:0000313" key="12">
    <source>
        <dbReference type="Proteomes" id="UP000048600"/>
    </source>
</evidence>
<reference evidence="7 8" key="1">
    <citation type="submission" date="2015-03" db="EMBL/GenBank/DDBJ databases">
        <authorList>
            <consortium name="Pathogen Informatics"/>
        </authorList>
    </citation>
    <scope>NUCLEOTIDE SEQUENCE [LARGE SCALE GENOMIC DNA]</scope>
    <source>
        <strain evidence="1 11">G09901357</strain>
        <strain evidence="2 10">H09601792</strain>
        <strain evidence="7">K00500041</strain>
        <strain evidence="5 9">M09401471</strain>
        <strain evidence="8">N09902308</strain>
        <strain evidence="4 12">P00601463</strain>
    </source>
</reference>
<evidence type="ECO:0000313" key="6">
    <source>
        <dbReference type="EMBL" id="COZ16279.1"/>
    </source>
</evidence>
<evidence type="ECO:0000313" key="9">
    <source>
        <dbReference type="Proteomes" id="UP000044938"/>
    </source>
</evidence>
<gene>
    <name evidence="1" type="ORF">ERS007681_04421</name>
    <name evidence="2" type="ORF">ERS007688_02092</name>
    <name evidence="3" type="ORF">ERS007703_04900</name>
    <name evidence="5" type="ORF">ERS007720_04866</name>
    <name evidence="6" type="ORF">ERS007739_03458</name>
    <name evidence="4" type="ORF">ERS007741_04563</name>
</gene>